<organism evidence="1 2">
    <name type="scientific">Parasponia andersonii</name>
    <name type="common">Sponia andersonii</name>
    <dbReference type="NCBI Taxonomy" id="3476"/>
    <lineage>
        <taxon>Eukaryota</taxon>
        <taxon>Viridiplantae</taxon>
        <taxon>Streptophyta</taxon>
        <taxon>Embryophyta</taxon>
        <taxon>Tracheophyta</taxon>
        <taxon>Spermatophyta</taxon>
        <taxon>Magnoliopsida</taxon>
        <taxon>eudicotyledons</taxon>
        <taxon>Gunneridae</taxon>
        <taxon>Pentapetalae</taxon>
        <taxon>rosids</taxon>
        <taxon>fabids</taxon>
        <taxon>Rosales</taxon>
        <taxon>Cannabaceae</taxon>
        <taxon>Parasponia</taxon>
    </lineage>
</organism>
<sequence length="109" mass="12614">MLPLFFDIFNFLDSSRFLLTLHFTDFIFNATFKYFILILNSSLPHGWLLNSPLSYTCMTSVSTNLSFTVEYTNFEINYRHAILTASLSLANFDSLKKFLEQSGLLSYNP</sequence>
<protein>
    <submittedName>
        <fullName evidence="1">Uncharacterized protein</fullName>
    </submittedName>
</protein>
<dbReference type="Proteomes" id="UP000237105">
    <property type="component" value="Unassembled WGS sequence"/>
</dbReference>
<accession>A0A2P5DUU1</accession>
<proteinExistence type="predicted"/>
<evidence type="ECO:0000313" key="1">
    <source>
        <dbReference type="EMBL" id="PON77060.1"/>
    </source>
</evidence>
<name>A0A2P5DUU1_PARAD</name>
<dbReference type="EMBL" id="JXTB01000015">
    <property type="protein sequence ID" value="PON77060.1"/>
    <property type="molecule type" value="Genomic_DNA"/>
</dbReference>
<evidence type="ECO:0000313" key="2">
    <source>
        <dbReference type="Proteomes" id="UP000237105"/>
    </source>
</evidence>
<dbReference type="AlphaFoldDB" id="A0A2P5DUU1"/>
<gene>
    <name evidence="1" type="ORF">PanWU01x14_030690</name>
</gene>
<comment type="caution">
    <text evidence="1">The sequence shown here is derived from an EMBL/GenBank/DDBJ whole genome shotgun (WGS) entry which is preliminary data.</text>
</comment>
<keyword evidence="2" id="KW-1185">Reference proteome</keyword>
<reference evidence="2" key="1">
    <citation type="submission" date="2016-06" db="EMBL/GenBank/DDBJ databases">
        <title>Parallel loss of symbiosis genes in relatives of nitrogen-fixing non-legume Parasponia.</title>
        <authorList>
            <person name="Van Velzen R."/>
            <person name="Holmer R."/>
            <person name="Bu F."/>
            <person name="Rutten L."/>
            <person name="Van Zeijl A."/>
            <person name="Liu W."/>
            <person name="Santuari L."/>
            <person name="Cao Q."/>
            <person name="Sharma T."/>
            <person name="Shen D."/>
            <person name="Roswanjaya Y."/>
            <person name="Wardhani T."/>
            <person name="Kalhor M.S."/>
            <person name="Jansen J."/>
            <person name="Van den Hoogen J."/>
            <person name="Gungor B."/>
            <person name="Hartog M."/>
            <person name="Hontelez J."/>
            <person name="Verver J."/>
            <person name="Yang W.-C."/>
            <person name="Schijlen E."/>
            <person name="Repin R."/>
            <person name="Schilthuizen M."/>
            <person name="Schranz E."/>
            <person name="Heidstra R."/>
            <person name="Miyata K."/>
            <person name="Fedorova E."/>
            <person name="Kohlen W."/>
            <person name="Bisseling T."/>
            <person name="Smit S."/>
            <person name="Geurts R."/>
        </authorList>
    </citation>
    <scope>NUCLEOTIDE SEQUENCE [LARGE SCALE GENOMIC DNA]</scope>
    <source>
        <strain evidence="2">cv. WU1-14</strain>
    </source>
</reference>